<dbReference type="RefSeq" id="WP_211974425.1">
    <property type="nucleotide sequence ID" value="NZ_CBFHAM010000054.1"/>
</dbReference>
<accession>A0ABS5J4F1</accession>
<dbReference type="Proteomes" id="UP000676386">
    <property type="component" value="Unassembled WGS sequence"/>
</dbReference>
<reference evidence="2 3" key="1">
    <citation type="submission" date="2021-04" db="EMBL/GenBank/DDBJ databases">
        <title>Chitinophaga sp. nov., isolated from the rhizosphere soil.</title>
        <authorList>
            <person name="He S."/>
        </authorList>
    </citation>
    <scope>NUCLEOTIDE SEQUENCE [LARGE SCALE GENOMIC DNA]</scope>
    <source>
        <strain evidence="2 3">2R12</strain>
    </source>
</reference>
<evidence type="ECO:0000313" key="3">
    <source>
        <dbReference type="Proteomes" id="UP000676386"/>
    </source>
</evidence>
<evidence type="ECO:0000256" key="1">
    <source>
        <dbReference type="SAM" id="MobiDB-lite"/>
    </source>
</evidence>
<keyword evidence="3" id="KW-1185">Reference proteome</keyword>
<dbReference type="EMBL" id="JAGTXB010000009">
    <property type="protein sequence ID" value="MBS0029322.1"/>
    <property type="molecule type" value="Genomic_DNA"/>
</dbReference>
<evidence type="ECO:0000313" key="2">
    <source>
        <dbReference type="EMBL" id="MBS0029322.1"/>
    </source>
</evidence>
<name>A0ABS5J4F1_9BACT</name>
<organism evidence="2 3">
    <name type="scientific">Chitinophaga hostae</name>
    <dbReference type="NCBI Taxonomy" id="2831022"/>
    <lineage>
        <taxon>Bacteria</taxon>
        <taxon>Pseudomonadati</taxon>
        <taxon>Bacteroidota</taxon>
        <taxon>Chitinophagia</taxon>
        <taxon>Chitinophagales</taxon>
        <taxon>Chitinophagaceae</taxon>
        <taxon>Chitinophaga</taxon>
    </lineage>
</organism>
<sequence>MYRTILLIPVFLLGCQPTSQQQAAKTSNNPADAASHPPVPFKLIGGDANGDSAVFEAGGITATIVNSPAAMQTIHITQRGKRLINYMRATDSCAAVIPVPALIITETDTVVGFNLQAPSARKFFFNIKNNKATYTKMADPQQTASDSIKKAPADAGAF</sequence>
<evidence type="ECO:0008006" key="4">
    <source>
        <dbReference type="Google" id="ProtNLM"/>
    </source>
</evidence>
<protein>
    <recommendedName>
        <fullName evidence="4">Lipoprotein</fullName>
    </recommendedName>
</protein>
<feature type="region of interest" description="Disordered" evidence="1">
    <location>
        <begin position="138"/>
        <end position="158"/>
    </location>
</feature>
<comment type="caution">
    <text evidence="2">The sequence shown here is derived from an EMBL/GenBank/DDBJ whole genome shotgun (WGS) entry which is preliminary data.</text>
</comment>
<proteinExistence type="predicted"/>
<dbReference type="PROSITE" id="PS51257">
    <property type="entry name" value="PROKAR_LIPOPROTEIN"/>
    <property type="match status" value="1"/>
</dbReference>
<gene>
    <name evidence="2" type="ORF">KE626_18510</name>
</gene>